<dbReference type="CDD" id="cd07067">
    <property type="entry name" value="HP_PGM_like"/>
    <property type="match status" value="1"/>
</dbReference>
<gene>
    <name evidence="4" type="ORF">STRMA_0299</name>
</gene>
<protein>
    <submittedName>
        <fullName evidence="4">Phosphoglycerate mutase family protein</fullName>
    </submittedName>
</protein>
<dbReference type="GO" id="GO:0004331">
    <property type="term" value="F:fructose-2,6-bisphosphate 2-phosphatase activity"/>
    <property type="evidence" value="ECO:0007669"/>
    <property type="project" value="TreeGrafter"/>
</dbReference>
<dbReference type="AlphaFoldDB" id="G5JYN7"/>
<feature type="binding site" evidence="3">
    <location>
        <begin position="7"/>
        <end position="14"/>
    </location>
    <ligand>
        <name>substrate</name>
    </ligand>
</feature>
<feature type="active site" description="Proton donor/acceptor" evidence="2">
    <location>
        <position position="84"/>
    </location>
</feature>
<dbReference type="SMART" id="SM00855">
    <property type="entry name" value="PGAM"/>
    <property type="match status" value="1"/>
</dbReference>
<dbReference type="Proteomes" id="UP000003573">
    <property type="component" value="Unassembled WGS sequence"/>
</dbReference>
<organism evidence="4 5">
    <name type="scientific">Streptococcus macacae NCTC 11558</name>
    <dbReference type="NCBI Taxonomy" id="764298"/>
    <lineage>
        <taxon>Bacteria</taxon>
        <taxon>Bacillati</taxon>
        <taxon>Bacillota</taxon>
        <taxon>Bacilli</taxon>
        <taxon>Lactobacillales</taxon>
        <taxon>Streptococcaceae</taxon>
        <taxon>Streptococcus</taxon>
    </lineage>
</organism>
<proteinExistence type="predicted"/>
<dbReference type="OrthoDB" id="9782128at2"/>
<sequence length="214" mass="24520">MKLYFVRHGKTQWNLEGRFQGANGDSPLLETSIAELKELGKYLKEITFDQIYSSDLQRAKTTAQILNDANDHPTTIHYTKVLREWDLGNLEGQKISLVSAIYPKQMNAFRHNLAQFDNSMFNAESVYSVTQRISQFVKNLRNEKAQNILLVGHGAVLTASIQYLLGYNQAQLRRKGGLNNASVTILETKDFEHFDLITWNDTSYQEKMIAQIML</sequence>
<dbReference type="eggNOG" id="COG0406">
    <property type="taxonomic scope" value="Bacteria"/>
</dbReference>
<dbReference type="Pfam" id="PF00300">
    <property type="entry name" value="His_Phos_1"/>
    <property type="match status" value="1"/>
</dbReference>
<evidence type="ECO:0000256" key="2">
    <source>
        <dbReference type="PIRSR" id="PIRSR613078-1"/>
    </source>
</evidence>
<evidence type="ECO:0000313" key="5">
    <source>
        <dbReference type="Proteomes" id="UP000003573"/>
    </source>
</evidence>
<dbReference type="EMBL" id="AEUW02000001">
    <property type="protein sequence ID" value="EHJ53283.1"/>
    <property type="molecule type" value="Genomic_DNA"/>
</dbReference>
<feature type="binding site" evidence="3">
    <location>
        <position position="58"/>
    </location>
    <ligand>
        <name>substrate</name>
    </ligand>
</feature>
<dbReference type="InterPro" id="IPR013078">
    <property type="entry name" value="His_Pase_superF_clade-1"/>
</dbReference>
<dbReference type="GO" id="GO:0043456">
    <property type="term" value="P:regulation of pentose-phosphate shunt"/>
    <property type="evidence" value="ECO:0007669"/>
    <property type="project" value="TreeGrafter"/>
</dbReference>
<keyword evidence="5" id="KW-1185">Reference proteome</keyword>
<keyword evidence="1" id="KW-0378">Hydrolase</keyword>
<dbReference type="PANTHER" id="PTHR46517">
    <property type="entry name" value="FRUCTOSE-2,6-BISPHOSPHATASE TIGAR"/>
    <property type="match status" value="1"/>
</dbReference>
<dbReference type="InterPro" id="IPR051695">
    <property type="entry name" value="Phosphoglycerate_Mutase"/>
</dbReference>
<feature type="active site" description="Tele-phosphohistidine intermediate" evidence="2">
    <location>
        <position position="8"/>
    </location>
</feature>
<name>G5JYN7_9STRE</name>
<evidence type="ECO:0000256" key="1">
    <source>
        <dbReference type="ARBA" id="ARBA00022801"/>
    </source>
</evidence>
<dbReference type="RefSeq" id="WP_003082285.1">
    <property type="nucleotide sequence ID" value="NZ_AEUW02000001.1"/>
</dbReference>
<evidence type="ECO:0000313" key="4">
    <source>
        <dbReference type="EMBL" id="EHJ53283.1"/>
    </source>
</evidence>
<reference evidence="4 5" key="1">
    <citation type="journal article" date="2014" name="Int. J. Syst. Evol. Microbiol.">
        <title>Phylogenomics and the dynamic genome evolution of the genus Streptococcus.</title>
        <authorList>
            <consortium name="The Broad Institute Genome Sequencing Platform"/>
            <person name="Richards V.P."/>
            <person name="Palmer S.R."/>
            <person name="Pavinski Bitar P.D."/>
            <person name="Qin X."/>
            <person name="Weinstock G.M."/>
            <person name="Highlander S.K."/>
            <person name="Town C.D."/>
            <person name="Burne R.A."/>
            <person name="Stanhope M.J."/>
        </authorList>
    </citation>
    <scope>NUCLEOTIDE SEQUENCE [LARGE SCALE GENOMIC DNA]</scope>
    <source>
        <strain evidence="4 5">NCTC 11558</strain>
    </source>
</reference>
<dbReference type="PANTHER" id="PTHR46517:SF1">
    <property type="entry name" value="FRUCTOSE-2,6-BISPHOSPHATASE TIGAR"/>
    <property type="match status" value="1"/>
</dbReference>
<accession>G5JYN7</accession>
<dbReference type="GO" id="GO:0005829">
    <property type="term" value="C:cytosol"/>
    <property type="evidence" value="ECO:0007669"/>
    <property type="project" value="TreeGrafter"/>
</dbReference>
<comment type="caution">
    <text evidence="4">The sequence shown here is derived from an EMBL/GenBank/DDBJ whole genome shotgun (WGS) entry which is preliminary data.</text>
</comment>
<dbReference type="SUPFAM" id="SSF53254">
    <property type="entry name" value="Phosphoglycerate mutase-like"/>
    <property type="match status" value="1"/>
</dbReference>
<dbReference type="STRING" id="764298.STRMA_0299"/>
<evidence type="ECO:0000256" key="3">
    <source>
        <dbReference type="PIRSR" id="PIRSR613078-2"/>
    </source>
</evidence>
<dbReference type="GO" id="GO:0045820">
    <property type="term" value="P:negative regulation of glycolytic process"/>
    <property type="evidence" value="ECO:0007669"/>
    <property type="project" value="TreeGrafter"/>
</dbReference>
<dbReference type="InterPro" id="IPR029033">
    <property type="entry name" value="His_PPase_superfam"/>
</dbReference>
<dbReference type="Gene3D" id="3.40.50.1240">
    <property type="entry name" value="Phosphoglycerate mutase-like"/>
    <property type="match status" value="1"/>
</dbReference>